<evidence type="ECO:0000313" key="2">
    <source>
        <dbReference type="Proteomes" id="UP001596417"/>
    </source>
</evidence>
<dbReference type="RefSeq" id="WP_390206644.1">
    <property type="nucleotide sequence ID" value="NZ_JBHSZC010000003.1"/>
</dbReference>
<organism evidence="1 2">
    <name type="scientific">Halocatena marina</name>
    <dbReference type="NCBI Taxonomy" id="2934937"/>
    <lineage>
        <taxon>Archaea</taxon>
        <taxon>Methanobacteriati</taxon>
        <taxon>Methanobacteriota</taxon>
        <taxon>Stenosarchaea group</taxon>
        <taxon>Halobacteria</taxon>
        <taxon>Halobacteriales</taxon>
        <taxon>Natronomonadaceae</taxon>
        <taxon>Halocatena</taxon>
    </lineage>
</organism>
<accession>A0ABD5YSD8</accession>
<sequence length="52" mass="6014">MFVADSLDRDVRPAVEYGWHGIFFGDESPADVVDVQRLADVNDVLDRREWSF</sequence>
<name>A0ABD5YSD8_9EURY</name>
<comment type="caution">
    <text evidence="1">The sequence shown here is derived from an EMBL/GenBank/DDBJ whole genome shotgun (WGS) entry which is preliminary data.</text>
</comment>
<dbReference type="EMBL" id="JBHTAX010000004">
    <property type="protein sequence ID" value="MFC7192138.1"/>
    <property type="molecule type" value="Genomic_DNA"/>
</dbReference>
<protein>
    <recommendedName>
        <fullName evidence="3">HAD family hydrolase</fullName>
    </recommendedName>
</protein>
<dbReference type="AlphaFoldDB" id="A0ABD5YSD8"/>
<gene>
    <name evidence="1" type="ORF">ACFQL7_21550</name>
</gene>
<reference evidence="1 2" key="1">
    <citation type="journal article" date="2019" name="Int. J. Syst. Evol. Microbiol.">
        <title>The Global Catalogue of Microorganisms (GCM) 10K type strain sequencing project: providing services to taxonomists for standard genome sequencing and annotation.</title>
        <authorList>
            <consortium name="The Broad Institute Genomics Platform"/>
            <consortium name="The Broad Institute Genome Sequencing Center for Infectious Disease"/>
            <person name="Wu L."/>
            <person name="Ma J."/>
        </authorList>
    </citation>
    <scope>NUCLEOTIDE SEQUENCE [LARGE SCALE GENOMIC DNA]</scope>
    <source>
        <strain evidence="1 2">RDMS1</strain>
    </source>
</reference>
<dbReference type="Proteomes" id="UP001596417">
    <property type="component" value="Unassembled WGS sequence"/>
</dbReference>
<dbReference type="InterPro" id="IPR023214">
    <property type="entry name" value="HAD_sf"/>
</dbReference>
<keyword evidence="2" id="KW-1185">Reference proteome</keyword>
<dbReference type="Gene3D" id="3.40.50.1000">
    <property type="entry name" value="HAD superfamily/HAD-like"/>
    <property type="match status" value="1"/>
</dbReference>
<evidence type="ECO:0000313" key="1">
    <source>
        <dbReference type="EMBL" id="MFC7192138.1"/>
    </source>
</evidence>
<proteinExistence type="predicted"/>
<evidence type="ECO:0008006" key="3">
    <source>
        <dbReference type="Google" id="ProtNLM"/>
    </source>
</evidence>